<organism evidence="1 2">
    <name type="scientific">Striga asiatica</name>
    <name type="common">Asiatic witchweed</name>
    <name type="synonym">Buchnera asiatica</name>
    <dbReference type="NCBI Taxonomy" id="4170"/>
    <lineage>
        <taxon>Eukaryota</taxon>
        <taxon>Viridiplantae</taxon>
        <taxon>Streptophyta</taxon>
        <taxon>Embryophyta</taxon>
        <taxon>Tracheophyta</taxon>
        <taxon>Spermatophyta</taxon>
        <taxon>Magnoliopsida</taxon>
        <taxon>eudicotyledons</taxon>
        <taxon>Gunneridae</taxon>
        <taxon>Pentapetalae</taxon>
        <taxon>asterids</taxon>
        <taxon>lamiids</taxon>
        <taxon>Lamiales</taxon>
        <taxon>Orobanchaceae</taxon>
        <taxon>Buchnereae</taxon>
        <taxon>Striga</taxon>
    </lineage>
</organism>
<protein>
    <submittedName>
        <fullName evidence="1">Membrane protein insertase YidC</fullName>
    </submittedName>
</protein>
<reference evidence="2" key="1">
    <citation type="journal article" date="2019" name="Curr. Biol.">
        <title>Genome Sequence of Striga asiatica Provides Insight into the Evolution of Plant Parasitism.</title>
        <authorList>
            <person name="Yoshida S."/>
            <person name="Kim S."/>
            <person name="Wafula E.K."/>
            <person name="Tanskanen J."/>
            <person name="Kim Y.M."/>
            <person name="Honaas L."/>
            <person name="Yang Z."/>
            <person name="Spallek T."/>
            <person name="Conn C.E."/>
            <person name="Ichihashi Y."/>
            <person name="Cheong K."/>
            <person name="Cui S."/>
            <person name="Der J.P."/>
            <person name="Gundlach H."/>
            <person name="Jiao Y."/>
            <person name="Hori C."/>
            <person name="Ishida J.K."/>
            <person name="Kasahara H."/>
            <person name="Kiba T."/>
            <person name="Kim M.S."/>
            <person name="Koo N."/>
            <person name="Laohavisit A."/>
            <person name="Lee Y.H."/>
            <person name="Lumba S."/>
            <person name="McCourt P."/>
            <person name="Mortimer J.C."/>
            <person name="Mutuku J.M."/>
            <person name="Nomura T."/>
            <person name="Sasaki-Sekimoto Y."/>
            <person name="Seto Y."/>
            <person name="Wang Y."/>
            <person name="Wakatake T."/>
            <person name="Sakakibara H."/>
            <person name="Demura T."/>
            <person name="Yamaguchi S."/>
            <person name="Yoneyama K."/>
            <person name="Manabe R.I."/>
            <person name="Nelson D.C."/>
            <person name="Schulman A.H."/>
            <person name="Timko M.P."/>
            <person name="dePamphilis C.W."/>
            <person name="Choi D."/>
            <person name="Shirasu K."/>
        </authorList>
    </citation>
    <scope>NUCLEOTIDE SEQUENCE [LARGE SCALE GENOMIC DNA]</scope>
    <source>
        <strain evidence="2">cv. UVA1</strain>
    </source>
</reference>
<accession>A0A5A7PFX3</accession>
<name>A0A5A7PFX3_STRAF</name>
<dbReference type="AlphaFoldDB" id="A0A5A7PFX3"/>
<dbReference type="Proteomes" id="UP000325081">
    <property type="component" value="Unassembled WGS sequence"/>
</dbReference>
<evidence type="ECO:0000313" key="2">
    <source>
        <dbReference type="Proteomes" id="UP000325081"/>
    </source>
</evidence>
<comment type="caution">
    <text evidence="1">The sequence shown here is derived from an EMBL/GenBank/DDBJ whole genome shotgun (WGS) entry which is preliminary data.</text>
</comment>
<dbReference type="EMBL" id="BKCP01004505">
    <property type="protein sequence ID" value="GER31594.1"/>
    <property type="molecule type" value="Genomic_DNA"/>
</dbReference>
<gene>
    <name evidence="1" type="ORF">STAS_07613</name>
</gene>
<proteinExistence type="predicted"/>
<keyword evidence="2" id="KW-1185">Reference proteome</keyword>
<sequence>MDGFGYSRWHFSEFYLIILRCIETVQNMKGRITKNVLSPMTRIAQQKSFLTFVIRTEIVVQLALPHRREQLSINLYRRLLLPRLHLHLQHSSRQALHIQTRLIQHHQKVAHDHKKVGPLFPPCPSMEIIPRAAHQGRDPPLLVLQPLDIRLTLAHEPDKRLPEPSHLVNPFHLSLEKRARLLEGPPKGIGGLDQTLAVDQCSFLHVAKLVAQPGHDLKPEGPVVLLRLVRRVAERKVLETIWAVGKEKWDINLQSC</sequence>
<evidence type="ECO:0000313" key="1">
    <source>
        <dbReference type="EMBL" id="GER31594.1"/>
    </source>
</evidence>